<dbReference type="RefSeq" id="WP_062410505.1">
    <property type="nucleotide sequence ID" value="NZ_CP013652.1"/>
</dbReference>
<dbReference type="PANTHER" id="PTHR46388:SF2">
    <property type="entry name" value="NHL REPEAT-CONTAINING PROTEIN 2"/>
    <property type="match status" value="1"/>
</dbReference>
<dbReference type="PROSITE" id="PS51125">
    <property type="entry name" value="NHL"/>
    <property type="match status" value="5"/>
</dbReference>
<evidence type="ECO:0000256" key="3">
    <source>
        <dbReference type="SAM" id="MobiDB-lite"/>
    </source>
</evidence>
<evidence type="ECO:0000313" key="7">
    <source>
        <dbReference type="Proteomes" id="UP000061660"/>
    </source>
</evidence>
<feature type="domain" description="SLH" evidence="5">
    <location>
        <begin position="1296"/>
        <end position="1359"/>
    </location>
</feature>
<feature type="repeat" description="NHL" evidence="2">
    <location>
        <begin position="171"/>
        <end position="202"/>
    </location>
</feature>
<name>A0A0U2UG37_9BACL</name>
<feature type="domain" description="SLH" evidence="5">
    <location>
        <begin position="1427"/>
        <end position="1486"/>
    </location>
</feature>
<evidence type="ECO:0000313" key="6">
    <source>
        <dbReference type="EMBL" id="ALS25048.1"/>
    </source>
</evidence>
<dbReference type="InterPro" id="IPR013783">
    <property type="entry name" value="Ig-like_fold"/>
</dbReference>
<dbReference type="Pfam" id="PF01436">
    <property type="entry name" value="NHL"/>
    <property type="match status" value="1"/>
</dbReference>
<dbReference type="PANTHER" id="PTHR46388">
    <property type="entry name" value="NHL REPEAT-CONTAINING PROTEIN 2"/>
    <property type="match status" value="1"/>
</dbReference>
<feature type="domain" description="Fibronectin type-III" evidence="4">
    <location>
        <begin position="862"/>
        <end position="951"/>
    </location>
</feature>
<evidence type="ECO:0000259" key="4">
    <source>
        <dbReference type="PROSITE" id="PS50853"/>
    </source>
</evidence>
<dbReference type="SUPFAM" id="SSF50952">
    <property type="entry name" value="Soluble quinoprotein glucose dehydrogenase"/>
    <property type="match status" value="1"/>
</dbReference>
<feature type="repeat" description="NHL" evidence="2">
    <location>
        <begin position="115"/>
        <end position="146"/>
    </location>
</feature>
<dbReference type="SMART" id="SM00060">
    <property type="entry name" value="FN3"/>
    <property type="match status" value="2"/>
</dbReference>
<dbReference type="SUPFAM" id="SSF49265">
    <property type="entry name" value="Fibronectin type III"/>
    <property type="match status" value="1"/>
</dbReference>
<evidence type="ECO:0000256" key="2">
    <source>
        <dbReference type="PROSITE-ProRule" id="PRU00504"/>
    </source>
</evidence>
<dbReference type="OrthoDB" id="663332at2"/>
<sequence precursor="true">MKENKIYGKRFSLFMMIAYLMTLLVPGEVFATSGGTISTVAGNGIGSYSGDGGAAASAQLNYPFGVAVDSGGILYIVDTNNCRIRKVDASGNISTVAGTGTAGYSGDGGAATSAQLNKPYGVAVDSAGNLYIADTLNHRVRKVDASGNVSTVAGTGTAGSSGDGGAAASAQLNKPFGVAVDSGGNLYIADTFNHRIRKVDASGNISTVAGTGTAGNPGEGEFATSANIKYPYGVAVDSGGNLFYVADDGSSRVRKVDASGKISTVAGNGTAGSSGDGGAAALAQLYLPYGVAVDSGGNLYIADTFNHRVRKVDTSGNISTVAGNGTAGSSGDGGAAASAQLNYPYGVAVDSGGNLYIADTYNQRVRKVAAEPVPASGLTVTASDVMGPGTDGKTQLSVTPGADTGNKLVYKNIGTGTVTVPNVGDTLSGYTDLPADGIIAAANDDKIAVAEVDGSGKVVKFGQTTAVVVAEPVPASGLTVTSSDVTGAGTDGKTKISIAETVGTGHKFVYKNFERAAVSVPNVGDTLSGYTDLPADGIIAAANDDKIAVAEVDGSGKVVKFGQTTAVVVAEPVPASGLTVTSSDVTGAGTDGKTKISVAETVGTGHKFVYKNFERAAVSIPNVGDTLSGYTDLPADGIIAAANDDKIAVAEVDGNGKVVKFGQTTAVVVAEPVPASGLTVTSSDVTGAGTDGKTKISVAETVGTGHKFVYKNFEGAAVSVPNVGDTLSGYTDLPADGIIAAANDDKIAVAEVDGSGKVVKFGQTTAVVEANPASPPTLTADSTNNYTTFAIEITFIDDAAWRSAITAVKDGSKTLNTTDYRITAGKITINAGVLSAGFHTVTVVATGYADAVVTQNVNLQDRPANPQNLTATAGNRLVNLNWNTVTGATYYNVYMSEIPNAYGETALATVTGATYQVQNLTNGMTYYFVVKAGNPGGLSAESNEVHATPATVPAAPTNVAATAGNGSATITFTAPDDNGGSAITGYEVFDSNGNKVATGSADATSITITGLTNGTTYTFTVKAKNATGSSDPSTPSNAVTPRAPSNNHHDDDEETGSPSQPASPVPQPANAGVDVLVNGKTENTGTLATAEVNGQRVTTVAVDEEKLQQRLAAEGAGAVVTIPVTLDSDVVVGELNGRMIKNMENLQAVVELRTEKATYTLPAERINIDAIAERFGQNLALQDIKVKIEIAQPDTDIVRIVENAANREGFALVVPPLDFKVTAVYGDQTEEVARFSAYVERTIAIPEGIDPQRITTGVVIEPDGSTRHVPTKVIQIDGKYYAKINSLTNSTYSVVWHPLEFDDVANHWAKDAVNDMGSRMVIEGIGNGLFDPDRDITRAEFAAIIVRALGLKLQSGTSFFSDVKESDWYSSAVRTAYAYHLVGGFEDGTFRPNDMITREQAMVILSKAMTITNLKARLPVQTADVTLHTFGDAAEVSAWAQSSVADSVQAGIVSGRSGTALAPKDYMTRAEVATIIQRLLQKSGLI</sequence>
<dbReference type="InterPro" id="IPR036116">
    <property type="entry name" value="FN3_sf"/>
</dbReference>
<keyword evidence="1" id="KW-0677">Repeat</keyword>
<reference evidence="6 7" key="2">
    <citation type="journal article" date="2016" name="Genome Announc.">
        <title>Complete Genome Sequences of Two Interactive Moderate Thermophiles, Paenibacillus napthalenovorans 32O-Y and Paenibacillus sp. 32O-W.</title>
        <authorList>
            <person name="Butler R.R.III."/>
            <person name="Wang J."/>
            <person name="Stark B.C."/>
            <person name="Pombert J.F."/>
        </authorList>
    </citation>
    <scope>NUCLEOTIDE SEQUENCE [LARGE SCALE GENOMIC DNA]</scope>
    <source>
        <strain evidence="6 7">32O-Y</strain>
    </source>
</reference>
<dbReference type="InterPro" id="IPR011432">
    <property type="entry name" value="Shr-like_HID"/>
</dbReference>
<dbReference type="Gene3D" id="2.120.10.30">
    <property type="entry name" value="TolB, C-terminal domain"/>
    <property type="match status" value="3"/>
</dbReference>
<dbReference type="InterPro" id="IPR040751">
    <property type="entry name" value="SbsC_C"/>
</dbReference>
<feature type="region of interest" description="Disordered" evidence="3">
    <location>
        <begin position="1025"/>
        <end position="1072"/>
    </location>
</feature>
<organism evidence="6 7">
    <name type="scientific">Paenibacillus naphthalenovorans</name>
    <dbReference type="NCBI Taxonomy" id="162209"/>
    <lineage>
        <taxon>Bacteria</taxon>
        <taxon>Bacillati</taxon>
        <taxon>Bacillota</taxon>
        <taxon>Bacilli</taxon>
        <taxon>Bacillales</taxon>
        <taxon>Paenibacillaceae</taxon>
        <taxon>Paenibacillus</taxon>
    </lineage>
</organism>
<dbReference type="EMBL" id="CP013652">
    <property type="protein sequence ID" value="ALS25048.1"/>
    <property type="molecule type" value="Genomic_DNA"/>
</dbReference>
<dbReference type="Pfam" id="PF07550">
    <property type="entry name" value="Shr-like_HID"/>
    <property type="match status" value="1"/>
</dbReference>
<keyword evidence="7" id="KW-1185">Reference proteome</keyword>
<dbReference type="Proteomes" id="UP000061660">
    <property type="component" value="Chromosome"/>
</dbReference>
<dbReference type="InterPro" id="IPR011041">
    <property type="entry name" value="Quinoprot_gluc/sorb_DH_b-prop"/>
</dbReference>
<evidence type="ECO:0000256" key="1">
    <source>
        <dbReference type="ARBA" id="ARBA00022737"/>
    </source>
</evidence>
<dbReference type="PATRIC" id="fig|162209.4.peg.5038"/>
<dbReference type="Pfam" id="PF18316">
    <property type="entry name" value="S-l_SbsC_C"/>
    <property type="match status" value="4"/>
</dbReference>
<feature type="domain" description="SLH" evidence="5">
    <location>
        <begin position="1360"/>
        <end position="1419"/>
    </location>
</feature>
<dbReference type="InterPro" id="IPR001119">
    <property type="entry name" value="SLH_dom"/>
</dbReference>
<dbReference type="CDD" id="cd14953">
    <property type="entry name" value="NHL_like_1"/>
    <property type="match status" value="1"/>
</dbReference>
<dbReference type="CDD" id="cd00063">
    <property type="entry name" value="FN3"/>
    <property type="match status" value="2"/>
</dbReference>
<gene>
    <name evidence="6" type="ORF">IJ22_47860</name>
</gene>
<dbReference type="Pfam" id="PF25021">
    <property type="entry name" value="TEN_NHL"/>
    <property type="match status" value="4"/>
</dbReference>
<dbReference type="Pfam" id="PF00395">
    <property type="entry name" value="SLH"/>
    <property type="match status" value="3"/>
</dbReference>
<feature type="repeat" description="NHL" evidence="2">
    <location>
        <begin position="340"/>
        <end position="371"/>
    </location>
</feature>
<dbReference type="InterPro" id="IPR056822">
    <property type="entry name" value="TEN_NHL"/>
</dbReference>
<dbReference type="InterPro" id="IPR001258">
    <property type="entry name" value="NHL_repeat"/>
</dbReference>
<dbReference type="PROSITE" id="PS51272">
    <property type="entry name" value="SLH"/>
    <property type="match status" value="3"/>
</dbReference>
<dbReference type="STRING" id="162209.IJ22_47860"/>
<feature type="repeat" description="NHL" evidence="2">
    <location>
        <begin position="284"/>
        <end position="315"/>
    </location>
</feature>
<reference evidence="7" key="1">
    <citation type="submission" date="2015-12" db="EMBL/GenBank/DDBJ databases">
        <title>Complete genome sequences of two moderately thermophilic Paenibacillus species.</title>
        <authorList>
            <person name="Butler R.III."/>
            <person name="Wang J."/>
            <person name="Stark B.C."/>
            <person name="Pombert J.-F."/>
        </authorList>
    </citation>
    <scope>NUCLEOTIDE SEQUENCE [LARGE SCALE GENOMIC DNA]</scope>
    <source>
        <strain evidence="7">32O-Y</strain>
    </source>
</reference>
<dbReference type="PRINTS" id="PR00014">
    <property type="entry name" value="FNTYPEIII"/>
</dbReference>
<accession>A0A0U2UG37</accession>
<dbReference type="InterPro" id="IPR011042">
    <property type="entry name" value="6-blade_b-propeller_TolB-like"/>
</dbReference>
<dbReference type="Pfam" id="PF00041">
    <property type="entry name" value="fn3"/>
    <property type="match status" value="2"/>
</dbReference>
<feature type="repeat" description="NHL" evidence="2">
    <location>
        <begin position="59"/>
        <end position="90"/>
    </location>
</feature>
<dbReference type="PROSITE" id="PS50853">
    <property type="entry name" value="FN3"/>
    <property type="match status" value="2"/>
</dbReference>
<protein>
    <submittedName>
        <fullName evidence="6">S-layer protein</fullName>
    </submittedName>
</protein>
<proteinExistence type="predicted"/>
<evidence type="ECO:0000259" key="5">
    <source>
        <dbReference type="PROSITE" id="PS51272"/>
    </source>
</evidence>
<feature type="compositionally biased region" description="Polar residues" evidence="3">
    <location>
        <begin position="1026"/>
        <end position="1046"/>
    </location>
</feature>
<dbReference type="SUPFAM" id="SSF63825">
    <property type="entry name" value="YWTD domain"/>
    <property type="match status" value="1"/>
</dbReference>
<feature type="domain" description="Fibronectin type-III" evidence="4">
    <location>
        <begin position="952"/>
        <end position="1043"/>
    </location>
</feature>
<dbReference type="KEGG" id="pnp:IJ22_47860"/>
<dbReference type="Gene3D" id="2.60.40.10">
    <property type="entry name" value="Immunoglobulins"/>
    <property type="match status" value="2"/>
</dbReference>
<dbReference type="InterPro" id="IPR003961">
    <property type="entry name" value="FN3_dom"/>
</dbReference>